<sequence length="160" mass="16934">MTANKISPDPDRTWVDGLLRFMELMGYGPTTLLLVELTGDEDLTDEDGDTGMGDLTGVSMSLGGEISSEGKESRESNIGDSDNTRDGGKTAGKITVVILVRDRCPHGKGPIRNFFEQMIAAIMGYRGGSGGRGLCCEVYGADVVVYGGRIGDVEVLCGGY</sequence>
<accession>A0ABQ4YRE7</accession>
<feature type="region of interest" description="Disordered" evidence="1">
    <location>
        <begin position="43"/>
        <end position="87"/>
    </location>
</feature>
<feature type="compositionally biased region" description="Basic and acidic residues" evidence="1">
    <location>
        <begin position="68"/>
        <end position="87"/>
    </location>
</feature>
<protein>
    <submittedName>
        <fullName evidence="2">Uncharacterized protein</fullName>
    </submittedName>
</protein>
<name>A0ABQ4YRE7_9ASTR</name>
<proteinExistence type="predicted"/>
<keyword evidence="3" id="KW-1185">Reference proteome</keyword>
<dbReference type="EMBL" id="BQNB010010608">
    <property type="protein sequence ID" value="GJS79585.1"/>
    <property type="molecule type" value="Genomic_DNA"/>
</dbReference>
<reference evidence="2" key="1">
    <citation type="journal article" date="2022" name="Int. J. Mol. Sci.">
        <title>Draft Genome of Tanacetum Coccineum: Genomic Comparison of Closely Related Tanacetum-Family Plants.</title>
        <authorList>
            <person name="Yamashiro T."/>
            <person name="Shiraishi A."/>
            <person name="Nakayama K."/>
            <person name="Satake H."/>
        </authorList>
    </citation>
    <scope>NUCLEOTIDE SEQUENCE</scope>
</reference>
<reference evidence="2" key="2">
    <citation type="submission" date="2022-01" db="EMBL/GenBank/DDBJ databases">
        <authorList>
            <person name="Yamashiro T."/>
            <person name="Shiraishi A."/>
            <person name="Satake H."/>
            <person name="Nakayama K."/>
        </authorList>
    </citation>
    <scope>NUCLEOTIDE SEQUENCE</scope>
</reference>
<evidence type="ECO:0000313" key="3">
    <source>
        <dbReference type="Proteomes" id="UP001151760"/>
    </source>
</evidence>
<dbReference type="Proteomes" id="UP001151760">
    <property type="component" value="Unassembled WGS sequence"/>
</dbReference>
<organism evidence="2 3">
    <name type="scientific">Tanacetum coccineum</name>
    <dbReference type="NCBI Taxonomy" id="301880"/>
    <lineage>
        <taxon>Eukaryota</taxon>
        <taxon>Viridiplantae</taxon>
        <taxon>Streptophyta</taxon>
        <taxon>Embryophyta</taxon>
        <taxon>Tracheophyta</taxon>
        <taxon>Spermatophyta</taxon>
        <taxon>Magnoliopsida</taxon>
        <taxon>eudicotyledons</taxon>
        <taxon>Gunneridae</taxon>
        <taxon>Pentapetalae</taxon>
        <taxon>asterids</taxon>
        <taxon>campanulids</taxon>
        <taxon>Asterales</taxon>
        <taxon>Asteraceae</taxon>
        <taxon>Asteroideae</taxon>
        <taxon>Anthemideae</taxon>
        <taxon>Anthemidinae</taxon>
        <taxon>Tanacetum</taxon>
    </lineage>
</organism>
<evidence type="ECO:0000256" key="1">
    <source>
        <dbReference type="SAM" id="MobiDB-lite"/>
    </source>
</evidence>
<comment type="caution">
    <text evidence="2">The sequence shown here is derived from an EMBL/GenBank/DDBJ whole genome shotgun (WGS) entry which is preliminary data.</text>
</comment>
<gene>
    <name evidence="2" type="ORF">Tco_0729466</name>
</gene>
<evidence type="ECO:0000313" key="2">
    <source>
        <dbReference type="EMBL" id="GJS79585.1"/>
    </source>
</evidence>